<name>A0ABD6DX65_9EURY</name>
<dbReference type="RefSeq" id="WP_256308779.1">
    <property type="nucleotide sequence ID" value="NZ_JANHAW010000003.1"/>
</dbReference>
<dbReference type="Pfam" id="PF04007">
    <property type="entry name" value="DUF354"/>
    <property type="match status" value="1"/>
</dbReference>
<protein>
    <submittedName>
        <fullName evidence="2">DUF354 domain-containing protein</fullName>
    </submittedName>
</protein>
<evidence type="ECO:0000256" key="1">
    <source>
        <dbReference type="SAM" id="MobiDB-lite"/>
    </source>
</evidence>
<sequence length="367" mass="40151">MTEVTAWLDLISPSHPFFFEGLLDDLGDVTFRTTVRRKTETVDLAREAGFEFETLGRDFENVALRTAAVPLRTVQAAVQAPTADVSLSARNAMCVLASRARGIPSIHFTDNDITAYVDAPLVERAFCRFRSTASHHVVPSAFQTSELTRWGADPERIHTYDGYKEDIYVANFEPDETFPEALPFDTFVVLRPEALGAAYVDEAESLVPRLLEALTAAGTSVVYLPRRPGDRAYADPYTEDCVFVPDGALDGLQLAWHSDGVLTGSGTMAREAACMGKPAVSFFPGPLLSVDRSMVDDGLIVHSRDPDEIVSHLSAVGTTDRVPDRDRCFEVREQASSLVRALIENPQDPALGSHPGPVEGSNLHRTE</sequence>
<dbReference type="Proteomes" id="UP001597092">
    <property type="component" value="Unassembled WGS sequence"/>
</dbReference>
<proteinExistence type="predicted"/>
<dbReference type="EMBL" id="JBHUDP010000003">
    <property type="protein sequence ID" value="MFD1686152.1"/>
    <property type="molecule type" value="Genomic_DNA"/>
</dbReference>
<keyword evidence="3" id="KW-1185">Reference proteome</keyword>
<evidence type="ECO:0000313" key="2">
    <source>
        <dbReference type="EMBL" id="MFD1686152.1"/>
    </source>
</evidence>
<evidence type="ECO:0000313" key="3">
    <source>
        <dbReference type="Proteomes" id="UP001597092"/>
    </source>
</evidence>
<dbReference type="PANTHER" id="PTHR39662:SF1">
    <property type="entry name" value="DUF354 DOMAIN-CONTAINING PROTEIN"/>
    <property type="match status" value="1"/>
</dbReference>
<accession>A0ABD6DX65</accession>
<gene>
    <name evidence="2" type="ORF">ACFSAS_11065</name>
</gene>
<dbReference type="PANTHER" id="PTHR39662">
    <property type="entry name" value="DUF354 DOMAIN-CONTAINING PROTEIN-RELATED"/>
    <property type="match status" value="1"/>
</dbReference>
<organism evidence="2 3">
    <name type="scientific">Halobellus litoreus</name>
    <dbReference type="NCBI Taxonomy" id="755310"/>
    <lineage>
        <taxon>Archaea</taxon>
        <taxon>Methanobacteriati</taxon>
        <taxon>Methanobacteriota</taxon>
        <taxon>Stenosarchaea group</taxon>
        <taxon>Halobacteria</taxon>
        <taxon>Halobacteriales</taxon>
        <taxon>Haloferacaceae</taxon>
        <taxon>Halobellus</taxon>
    </lineage>
</organism>
<dbReference type="InterPro" id="IPR007152">
    <property type="entry name" value="DUF354"/>
</dbReference>
<dbReference type="SUPFAM" id="SSF53756">
    <property type="entry name" value="UDP-Glycosyltransferase/glycogen phosphorylase"/>
    <property type="match status" value="1"/>
</dbReference>
<dbReference type="AlphaFoldDB" id="A0ABD6DX65"/>
<reference evidence="2 3" key="1">
    <citation type="journal article" date="2019" name="Int. J. Syst. Evol. Microbiol.">
        <title>The Global Catalogue of Microorganisms (GCM) 10K type strain sequencing project: providing services to taxonomists for standard genome sequencing and annotation.</title>
        <authorList>
            <consortium name="The Broad Institute Genomics Platform"/>
            <consortium name="The Broad Institute Genome Sequencing Center for Infectious Disease"/>
            <person name="Wu L."/>
            <person name="Ma J."/>
        </authorList>
    </citation>
    <scope>NUCLEOTIDE SEQUENCE [LARGE SCALE GENOMIC DNA]</scope>
    <source>
        <strain evidence="2 3">CGMCC 1.10387</strain>
    </source>
</reference>
<feature type="region of interest" description="Disordered" evidence="1">
    <location>
        <begin position="345"/>
        <end position="367"/>
    </location>
</feature>
<comment type="caution">
    <text evidence="2">The sequence shown here is derived from an EMBL/GenBank/DDBJ whole genome shotgun (WGS) entry which is preliminary data.</text>
</comment>